<dbReference type="InterPro" id="IPR012340">
    <property type="entry name" value="NA-bd_OB-fold"/>
</dbReference>
<proteinExistence type="inferred from homology"/>
<dbReference type="PANTHER" id="PTHR12150:SF13">
    <property type="entry name" value="METHYLTRANSFERASE C9ORF114-RELATED"/>
    <property type="match status" value="1"/>
</dbReference>
<name>A0A2V0PEV0_9CHLO</name>
<protein>
    <recommendedName>
        <fullName evidence="5">RNA methyltransferase</fullName>
    </recommendedName>
</protein>
<dbReference type="SUPFAM" id="SSF50249">
    <property type="entry name" value="Nucleic acid-binding proteins"/>
    <property type="match status" value="1"/>
</dbReference>
<accession>A0A2V0PEV0</accession>
<dbReference type="Gene3D" id="2.40.50.140">
    <property type="entry name" value="Nucleic acid-binding proteins"/>
    <property type="match status" value="1"/>
</dbReference>
<dbReference type="PANTHER" id="PTHR12150">
    <property type="entry name" value="CLASS IV SAM-BINDING METHYLTRANSFERASE-RELATED"/>
    <property type="match status" value="1"/>
</dbReference>
<comment type="similarity">
    <text evidence="1">Belongs to the class IV-like SAM-binding methyltransferase superfamily.</text>
</comment>
<comment type="caution">
    <text evidence="3">The sequence shown here is derived from an EMBL/GenBank/DDBJ whole genome shotgun (WGS) entry which is preliminary data.</text>
</comment>
<dbReference type="Proteomes" id="UP000247498">
    <property type="component" value="Unassembled WGS sequence"/>
</dbReference>
<dbReference type="FunCoup" id="A0A2V0PEV0">
    <property type="interactions" value="1773"/>
</dbReference>
<dbReference type="SUPFAM" id="SSF75217">
    <property type="entry name" value="alpha/beta knot"/>
    <property type="match status" value="1"/>
</dbReference>
<dbReference type="CDD" id="cd18086">
    <property type="entry name" value="HsC9orf114-like"/>
    <property type="match status" value="1"/>
</dbReference>
<evidence type="ECO:0000256" key="1">
    <source>
        <dbReference type="ARBA" id="ARBA00009841"/>
    </source>
</evidence>
<dbReference type="Pfam" id="PF02598">
    <property type="entry name" value="Methyltrn_RNA_3"/>
    <property type="match status" value="1"/>
</dbReference>
<organism evidence="3 4">
    <name type="scientific">Raphidocelis subcapitata</name>
    <dbReference type="NCBI Taxonomy" id="307507"/>
    <lineage>
        <taxon>Eukaryota</taxon>
        <taxon>Viridiplantae</taxon>
        <taxon>Chlorophyta</taxon>
        <taxon>core chlorophytes</taxon>
        <taxon>Chlorophyceae</taxon>
        <taxon>CS clade</taxon>
        <taxon>Sphaeropleales</taxon>
        <taxon>Selenastraceae</taxon>
        <taxon>Raphidocelis</taxon>
    </lineage>
</organism>
<evidence type="ECO:0000313" key="3">
    <source>
        <dbReference type="EMBL" id="GBF98374.1"/>
    </source>
</evidence>
<dbReference type="InterPro" id="IPR029028">
    <property type="entry name" value="Alpha/beta_knot_MTases"/>
</dbReference>
<dbReference type="AlphaFoldDB" id="A0A2V0PEV0"/>
<gene>
    <name evidence="3" type="ORF">Rsub_10769</name>
</gene>
<feature type="compositionally biased region" description="Low complexity" evidence="2">
    <location>
        <begin position="21"/>
        <end position="40"/>
    </location>
</feature>
<evidence type="ECO:0000256" key="2">
    <source>
        <dbReference type="SAM" id="MobiDB-lite"/>
    </source>
</evidence>
<dbReference type="STRING" id="307507.A0A2V0PEV0"/>
<dbReference type="OrthoDB" id="361029at2759"/>
<feature type="compositionally biased region" description="Basic residues" evidence="2">
    <location>
        <begin position="1"/>
        <end position="12"/>
    </location>
</feature>
<evidence type="ECO:0000313" key="4">
    <source>
        <dbReference type="Proteomes" id="UP000247498"/>
    </source>
</evidence>
<dbReference type="InParanoid" id="A0A2V0PEV0"/>
<reference evidence="3 4" key="1">
    <citation type="journal article" date="2018" name="Sci. Rep.">
        <title>Raphidocelis subcapitata (=Pseudokirchneriella subcapitata) provides an insight into genome evolution and environmental adaptations in the Sphaeropleales.</title>
        <authorList>
            <person name="Suzuki S."/>
            <person name="Yamaguchi H."/>
            <person name="Nakajima N."/>
            <person name="Kawachi M."/>
        </authorList>
    </citation>
    <scope>NUCLEOTIDE SEQUENCE [LARGE SCALE GENOMIC DNA]</scope>
    <source>
        <strain evidence="3 4">NIES-35</strain>
    </source>
</reference>
<dbReference type="Gene3D" id="3.40.1280.10">
    <property type="match status" value="1"/>
</dbReference>
<feature type="compositionally biased region" description="Low complexity" evidence="2">
    <location>
        <begin position="53"/>
        <end position="71"/>
    </location>
</feature>
<evidence type="ECO:0008006" key="5">
    <source>
        <dbReference type="Google" id="ProtNLM"/>
    </source>
</evidence>
<dbReference type="EMBL" id="BDRX01000123">
    <property type="protein sequence ID" value="GBF98374.1"/>
    <property type="molecule type" value="Genomic_DNA"/>
</dbReference>
<keyword evidence="4" id="KW-1185">Reference proteome</keyword>
<dbReference type="InterPro" id="IPR003750">
    <property type="entry name" value="Put_MeTrfase-C9orf114-like"/>
</dbReference>
<feature type="region of interest" description="Disordered" evidence="2">
    <location>
        <begin position="1"/>
        <end position="81"/>
    </location>
</feature>
<dbReference type="InterPro" id="IPR029026">
    <property type="entry name" value="tRNA_m1G_MTases_N"/>
</dbReference>
<sequence length="385" mass="40814">MAAAKKDKRAKRKADADADGDAAAAKQQAQQQQQQQPPAGGESKRDKKRQKGGKQQQQQSDGDGSDGAARAAGGGAPGAGRRYTVSMAVPGSMIDNTQSFEMANFVAGQVARTAAVFSVDELVVVDDTPQRKDGTVGAGAAFLARVCQYLETPQYLRKALVPMHPDLRLAGLLPPLDAPHHLRASEWQPFREGIVLKSEAGLGSFVDVGLDRTALVEGPALAPGARVTLRLGAAARVKFVASYGESMLLGEVVPPSAPREEAGLYWGYTVRLAKGLSGLLREAPFEGGYDLKVGTSEHGQVVLPGNLELPRFRHLLVAFGGPEGLEHCAANDKRLSQKSASPAAELFDAYLNTCPGQGSRTIRTEEAVLISMGFMQTAVARFGER</sequence>